<feature type="compositionally biased region" description="Low complexity" evidence="10">
    <location>
        <begin position="247"/>
        <end position="263"/>
    </location>
</feature>
<evidence type="ECO:0000256" key="5">
    <source>
        <dbReference type="ARBA" id="ARBA00022692"/>
    </source>
</evidence>
<keyword evidence="8 9" id="KW-0131">Cell cycle</keyword>
<evidence type="ECO:0000313" key="12">
    <source>
        <dbReference type="EMBL" id="VCU69544.1"/>
    </source>
</evidence>
<dbReference type="PANTHER" id="PTHR35851:SF1">
    <property type="entry name" value="CELL DIVISION PROTEIN FTSQ"/>
    <property type="match status" value="1"/>
</dbReference>
<protein>
    <recommendedName>
        <fullName evidence="9">Cell division protein FtsQ</fullName>
    </recommendedName>
</protein>
<dbReference type="OrthoDB" id="9790370at2"/>
<reference evidence="12 13" key="1">
    <citation type="submission" date="2018-10" db="EMBL/GenBank/DDBJ databases">
        <authorList>
            <person name="Criscuolo A."/>
        </authorList>
    </citation>
    <scope>NUCLEOTIDE SEQUENCE [LARGE SCALE GENOMIC DNA]</scope>
    <source>
        <strain evidence="12">DnA1</strain>
    </source>
</reference>
<evidence type="ECO:0000256" key="4">
    <source>
        <dbReference type="ARBA" id="ARBA00022618"/>
    </source>
</evidence>
<accession>A0A3P4AZR1</accession>
<evidence type="ECO:0000256" key="9">
    <source>
        <dbReference type="HAMAP-Rule" id="MF_00911"/>
    </source>
</evidence>
<keyword evidence="6 9" id="KW-1133">Transmembrane helix</keyword>
<keyword evidence="3 9" id="KW-0997">Cell inner membrane</keyword>
<dbReference type="GO" id="GO:0005886">
    <property type="term" value="C:plasma membrane"/>
    <property type="evidence" value="ECO:0007669"/>
    <property type="project" value="UniProtKB-SubCell"/>
</dbReference>
<proteinExistence type="inferred from homology"/>
<comment type="function">
    <text evidence="9">Essential cell division protein. May link together the upstream cell division proteins, which are predominantly cytoplasmic, with the downstream cell division proteins, which are predominantly periplasmic. May control correct divisome assembly.</text>
</comment>
<comment type="subcellular location">
    <subcellularLocation>
        <location evidence="9">Cell inner membrane</location>
        <topology evidence="9">Single-pass type II membrane protein</topology>
    </subcellularLocation>
    <subcellularLocation>
        <location evidence="1">Membrane</location>
    </subcellularLocation>
    <text evidence="9">Localizes to the division septum.</text>
</comment>
<feature type="compositionally biased region" description="Polar residues" evidence="10">
    <location>
        <begin position="264"/>
        <end position="273"/>
    </location>
</feature>
<keyword evidence="4 9" id="KW-0132">Cell division</keyword>
<evidence type="ECO:0000313" key="13">
    <source>
        <dbReference type="Proteomes" id="UP000277294"/>
    </source>
</evidence>
<dbReference type="Pfam" id="PF03799">
    <property type="entry name" value="FtsQ_DivIB_C"/>
    <property type="match status" value="1"/>
</dbReference>
<dbReference type="GO" id="GO:0090529">
    <property type="term" value="P:cell septum assembly"/>
    <property type="evidence" value="ECO:0007669"/>
    <property type="project" value="InterPro"/>
</dbReference>
<dbReference type="HAMAP" id="MF_00911">
    <property type="entry name" value="FtsQ_subfam"/>
    <property type="match status" value="1"/>
</dbReference>
<feature type="transmembrane region" description="Helical" evidence="9">
    <location>
        <begin position="15"/>
        <end position="32"/>
    </location>
</feature>
<sequence length="273" mass="30247">MWNDSRTLNLVANTLYLAAAAVLAASALLWLAHRPVFALQAIWIEAEDGRLEHVTPASVHTAIAGRLMGNFFTADLEQVRQVFETVPWVRQVSVRRQWPNALVVTMQEHQALGLWNESRLLNTYGESFTANLGEAEDDRQQLPIFGGPDGSEKLVAQRYAELLRWFAPLKLDPLRVVLSPRYAWQVQLSNGAVIDLGREPTTAPGSDTASLESRVQRFVQAIPVIEGRIGKLEHADLRYPNGFAVTTARPPAAGARTKPAKPASTMQPNQKRP</sequence>
<evidence type="ECO:0000256" key="1">
    <source>
        <dbReference type="ARBA" id="ARBA00004370"/>
    </source>
</evidence>
<dbReference type="InterPro" id="IPR034746">
    <property type="entry name" value="POTRA"/>
</dbReference>
<dbReference type="PANTHER" id="PTHR35851">
    <property type="entry name" value="CELL DIVISION PROTEIN FTSQ"/>
    <property type="match status" value="1"/>
</dbReference>
<feature type="region of interest" description="Disordered" evidence="10">
    <location>
        <begin position="247"/>
        <end position="273"/>
    </location>
</feature>
<comment type="subunit">
    <text evidence="9">Part of a complex composed of FtsB, FtsL and FtsQ.</text>
</comment>
<dbReference type="GO" id="GO:0043093">
    <property type="term" value="P:FtsZ-dependent cytokinesis"/>
    <property type="evidence" value="ECO:0007669"/>
    <property type="project" value="UniProtKB-UniRule"/>
</dbReference>
<dbReference type="InterPro" id="IPR013685">
    <property type="entry name" value="POTRA_FtsQ_type"/>
</dbReference>
<dbReference type="GO" id="GO:0032153">
    <property type="term" value="C:cell division site"/>
    <property type="evidence" value="ECO:0007669"/>
    <property type="project" value="UniProtKB-UniRule"/>
</dbReference>
<organism evidence="12 13">
    <name type="scientific">Pigmentiphaga humi</name>
    <dbReference type="NCBI Taxonomy" id="2478468"/>
    <lineage>
        <taxon>Bacteria</taxon>
        <taxon>Pseudomonadati</taxon>
        <taxon>Pseudomonadota</taxon>
        <taxon>Betaproteobacteria</taxon>
        <taxon>Burkholderiales</taxon>
        <taxon>Alcaligenaceae</taxon>
        <taxon>Pigmentiphaga</taxon>
    </lineage>
</organism>
<dbReference type="Proteomes" id="UP000277294">
    <property type="component" value="Unassembled WGS sequence"/>
</dbReference>
<dbReference type="Gene3D" id="3.10.20.310">
    <property type="entry name" value="membrane protein fhac"/>
    <property type="match status" value="1"/>
</dbReference>
<keyword evidence="13" id="KW-1185">Reference proteome</keyword>
<evidence type="ECO:0000256" key="7">
    <source>
        <dbReference type="ARBA" id="ARBA00023136"/>
    </source>
</evidence>
<evidence type="ECO:0000256" key="2">
    <source>
        <dbReference type="ARBA" id="ARBA00022475"/>
    </source>
</evidence>
<feature type="domain" description="POTRA" evidence="11">
    <location>
        <begin position="37"/>
        <end position="109"/>
    </location>
</feature>
<dbReference type="InterPro" id="IPR026579">
    <property type="entry name" value="FtsQ"/>
</dbReference>
<dbReference type="RefSeq" id="WP_124078988.1">
    <property type="nucleotide sequence ID" value="NZ_UWPJ01000014.1"/>
</dbReference>
<keyword evidence="7 9" id="KW-0472">Membrane</keyword>
<dbReference type="InterPro" id="IPR005548">
    <property type="entry name" value="Cell_div_FtsQ/DivIB_C"/>
</dbReference>
<evidence type="ECO:0000256" key="8">
    <source>
        <dbReference type="ARBA" id="ARBA00023306"/>
    </source>
</evidence>
<name>A0A3P4AZR1_9BURK</name>
<gene>
    <name evidence="9 12" type="primary">ftsQ</name>
    <name evidence="12" type="ORF">PIGHUM_01607</name>
</gene>
<keyword evidence="2 9" id="KW-1003">Cell membrane</keyword>
<dbReference type="Pfam" id="PF08478">
    <property type="entry name" value="POTRA_1"/>
    <property type="match status" value="1"/>
</dbReference>
<dbReference type="EMBL" id="UWPJ01000014">
    <property type="protein sequence ID" value="VCU69544.1"/>
    <property type="molecule type" value="Genomic_DNA"/>
</dbReference>
<dbReference type="InterPro" id="IPR045335">
    <property type="entry name" value="FtsQ_C_sf"/>
</dbReference>
<comment type="similarity">
    <text evidence="9">Belongs to the FtsQ/DivIB family. FtsQ subfamily.</text>
</comment>
<dbReference type="PROSITE" id="PS51779">
    <property type="entry name" value="POTRA"/>
    <property type="match status" value="1"/>
</dbReference>
<evidence type="ECO:0000256" key="10">
    <source>
        <dbReference type="SAM" id="MobiDB-lite"/>
    </source>
</evidence>
<evidence type="ECO:0000259" key="11">
    <source>
        <dbReference type="PROSITE" id="PS51779"/>
    </source>
</evidence>
<dbReference type="Gene3D" id="3.40.50.11690">
    <property type="entry name" value="Cell division protein FtsQ/DivIB"/>
    <property type="match status" value="1"/>
</dbReference>
<evidence type="ECO:0000256" key="6">
    <source>
        <dbReference type="ARBA" id="ARBA00022989"/>
    </source>
</evidence>
<dbReference type="AlphaFoldDB" id="A0A3P4AZR1"/>
<keyword evidence="5 9" id="KW-0812">Transmembrane</keyword>
<evidence type="ECO:0000256" key="3">
    <source>
        <dbReference type="ARBA" id="ARBA00022519"/>
    </source>
</evidence>